<dbReference type="AlphaFoldDB" id="A0A0D0APV4"/>
<protein>
    <recommendedName>
        <fullName evidence="3">DNA polymerase delta subunit 4</fullName>
    </recommendedName>
</protein>
<dbReference type="GO" id="GO:0006261">
    <property type="term" value="P:DNA-templated DNA replication"/>
    <property type="evidence" value="ECO:0007669"/>
    <property type="project" value="TreeGrafter"/>
</dbReference>
<accession>A0A0D0APV4</accession>
<dbReference type="Proteomes" id="UP000053593">
    <property type="component" value="Unassembled WGS sequence"/>
</dbReference>
<dbReference type="HOGENOM" id="CLU_2264075_0_0_1"/>
<name>A0A0D0APV4_9AGAR</name>
<evidence type="ECO:0000313" key="1">
    <source>
        <dbReference type="EMBL" id="KIK52340.1"/>
    </source>
</evidence>
<dbReference type="PANTHER" id="PTHR14303:SF0">
    <property type="entry name" value="DNA POLYMERASE DELTA SUBUNIT 4"/>
    <property type="match status" value="1"/>
</dbReference>
<dbReference type="GO" id="GO:0043625">
    <property type="term" value="C:delta DNA polymerase complex"/>
    <property type="evidence" value="ECO:0007669"/>
    <property type="project" value="TreeGrafter"/>
</dbReference>
<evidence type="ECO:0000313" key="2">
    <source>
        <dbReference type="Proteomes" id="UP000053593"/>
    </source>
</evidence>
<dbReference type="Pfam" id="PF04081">
    <property type="entry name" value="DNA_pol_delta_4"/>
    <property type="match status" value="1"/>
</dbReference>
<evidence type="ECO:0008006" key="3">
    <source>
        <dbReference type="Google" id="ProtNLM"/>
    </source>
</evidence>
<keyword evidence="2" id="KW-1185">Reference proteome</keyword>
<sequence length="103" mass="11948">MRSELKVNDPRWRKVAANARAVNNNLQLVHAENQNKIHDILRVFDLSYEYGPCFGVSRMERWERAEALGLNPPTEIRDILMTRQGLEDPTYAQCVFFNQAVSI</sequence>
<reference evidence="1 2" key="1">
    <citation type="submission" date="2014-04" db="EMBL/GenBank/DDBJ databases">
        <title>Evolutionary Origins and Diversification of the Mycorrhizal Mutualists.</title>
        <authorList>
            <consortium name="DOE Joint Genome Institute"/>
            <consortium name="Mycorrhizal Genomics Consortium"/>
            <person name="Kohler A."/>
            <person name="Kuo A."/>
            <person name="Nagy L.G."/>
            <person name="Floudas D."/>
            <person name="Copeland A."/>
            <person name="Barry K.W."/>
            <person name="Cichocki N."/>
            <person name="Veneault-Fourrey C."/>
            <person name="LaButti K."/>
            <person name="Lindquist E.A."/>
            <person name="Lipzen A."/>
            <person name="Lundell T."/>
            <person name="Morin E."/>
            <person name="Murat C."/>
            <person name="Riley R."/>
            <person name="Ohm R."/>
            <person name="Sun H."/>
            <person name="Tunlid A."/>
            <person name="Henrissat B."/>
            <person name="Grigoriev I.V."/>
            <person name="Hibbett D.S."/>
            <person name="Martin F."/>
        </authorList>
    </citation>
    <scope>NUCLEOTIDE SEQUENCE [LARGE SCALE GENOMIC DNA]</scope>
    <source>
        <strain evidence="1 2">FD-317 M1</strain>
    </source>
</reference>
<dbReference type="GO" id="GO:0003887">
    <property type="term" value="F:DNA-directed DNA polymerase activity"/>
    <property type="evidence" value="ECO:0007669"/>
    <property type="project" value="TreeGrafter"/>
</dbReference>
<dbReference type="OrthoDB" id="337486at2759"/>
<proteinExistence type="predicted"/>
<dbReference type="PANTHER" id="PTHR14303">
    <property type="entry name" value="DNA POLYMERASE DELTA SUBUNIT 4"/>
    <property type="match status" value="1"/>
</dbReference>
<gene>
    <name evidence="1" type="ORF">GYMLUDRAFT_180178</name>
</gene>
<dbReference type="InterPro" id="IPR007218">
    <property type="entry name" value="DNA_pol_delta_4"/>
</dbReference>
<dbReference type="EMBL" id="KN834844">
    <property type="protein sequence ID" value="KIK52340.1"/>
    <property type="molecule type" value="Genomic_DNA"/>
</dbReference>
<organism evidence="1 2">
    <name type="scientific">Collybiopsis luxurians FD-317 M1</name>
    <dbReference type="NCBI Taxonomy" id="944289"/>
    <lineage>
        <taxon>Eukaryota</taxon>
        <taxon>Fungi</taxon>
        <taxon>Dikarya</taxon>
        <taxon>Basidiomycota</taxon>
        <taxon>Agaricomycotina</taxon>
        <taxon>Agaricomycetes</taxon>
        <taxon>Agaricomycetidae</taxon>
        <taxon>Agaricales</taxon>
        <taxon>Marasmiineae</taxon>
        <taxon>Omphalotaceae</taxon>
        <taxon>Collybiopsis</taxon>
        <taxon>Collybiopsis luxurians</taxon>
    </lineage>
</organism>
<dbReference type="GO" id="GO:0000731">
    <property type="term" value="P:DNA synthesis involved in DNA repair"/>
    <property type="evidence" value="ECO:0007669"/>
    <property type="project" value="InterPro"/>
</dbReference>